<dbReference type="EMBL" id="SOCE01000001">
    <property type="protein sequence ID" value="TDU89474.1"/>
    <property type="molecule type" value="Genomic_DNA"/>
</dbReference>
<gene>
    <name evidence="1" type="ORF">EV138_3044</name>
</gene>
<protein>
    <submittedName>
        <fullName evidence="1">Uncharacterized protein</fullName>
    </submittedName>
</protein>
<evidence type="ECO:0000313" key="1">
    <source>
        <dbReference type="EMBL" id="TDU89474.1"/>
    </source>
</evidence>
<dbReference type="Proteomes" id="UP000295151">
    <property type="component" value="Unassembled WGS sequence"/>
</dbReference>
<dbReference type="AlphaFoldDB" id="A0A4R7TBQ2"/>
<reference evidence="1 2" key="1">
    <citation type="submission" date="2019-03" db="EMBL/GenBank/DDBJ databases">
        <title>Genomic Encyclopedia of Type Strains, Phase III (KMG-III): the genomes of soil and plant-associated and newly described type strains.</title>
        <authorList>
            <person name="Whitman W."/>
        </authorList>
    </citation>
    <scope>NUCLEOTIDE SEQUENCE [LARGE SCALE GENOMIC DNA]</scope>
    <source>
        <strain evidence="1 2">VKM Ac-2575</strain>
    </source>
</reference>
<comment type="caution">
    <text evidence="1">The sequence shown here is derived from an EMBL/GenBank/DDBJ whole genome shotgun (WGS) entry which is preliminary data.</text>
</comment>
<keyword evidence="2" id="KW-1185">Reference proteome</keyword>
<organism evidence="1 2">
    <name type="scientific">Kribbella voronezhensis</name>
    <dbReference type="NCBI Taxonomy" id="2512212"/>
    <lineage>
        <taxon>Bacteria</taxon>
        <taxon>Bacillati</taxon>
        <taxon>Actinomycetota</taxon>
        <taxon>Actinomycetes</taxon>
        <taxon>Propionibacteriales</taxon>
        <taxon>Kribbellaceae</taxon>
        <taxon>Kribbella</taxon>
    </lineage>
</organism>
<sequence length="162" mass="16521">MPFYRELMGTNALEAGPSVLAGLAALVDSMKADEVVHLLRSDWREQVMGAWLSLAHPFDDAVLAAVTRALETSGGSLTAPPLLAAVVTLEAPTATASIQAYYEADVAGGWGSAGLALAAAATLPNSPLLAPTAADEETFKALSVLANCLKPVADQTAATGDT</sequence>
<evidence type="ECO:0000313" key="2">
    <source>
        <dbReference type="Proteomes" id="UP000295151"/>
    </source>
</evidence>
<proteinExistence type="predicted"/>
<name>A0A4R7TBQ2_9ACTN</name>
<accession>A0A4R7TBQ2</accession>